<dbReference type="Gene3D" id="3.10.180.10">
    <property type="entry name" value="2,3-Dihydroxybiphenyl 1,2-Dioxygenase, domain 1"/>
    <property type="match status" value="1"/>
</dbReference>
<sequence>MLTIDHISLGTQNLYEGTERLCRETGLGQYEGGWFPGLGIANRIVPLGPDQYIEVESVIDAYSPQRNPVDKWFYDQIADGDVYIGWCLRVDTREELEAVAARRGTEIFETGIRKRTDGTMTAPAHTPDTVYCWQRGLPNVFHVPDMATHAARQPCEQPTAPRGITWMEVGGKEEDMVHWVGDEARNLPLAYNGERPGLYAVAIGTPQGEIVIRRPAVTPWSEPAPAV</sequence>
<reference evidence="2 3" key="1">
    <citation type="submission" date="2021-01" db="EMBL/GenBank/DDBJ databases">
        <title>WGS of actinomycetes isolated from Thailand.</title>
        <authorList>
            <person name="Thawai C."/>
        </authorList>
    </citation>
    <scope>NUCLEOTIDE SEQUENCE [LARGE SCALE GENOMIC DNA]</scope>
    <source>
        <strain evidence="2 3">CA3R110</strain>
    </source>
</reference>
<protein>
    <submittedName>
        <fullName evidence="2">VOC family protein</fullName>
    </submittedName>
</protein>
<evidence type="ECO:0000313" key="2">
    <source>
        <dbReference type="EMBL" id="MBL1119617.1"/>
    </source>
</evidence>
<feature type="domain" description="Glyoxalase-like" evidence="1">
    <location>
        <begin position="4"/>
        <end position="179"/>
    </location>
</feature>
<gene>
    <name evidence="2" type="ORF">JK364_45920</name>
</gene>
<evidence type="ECO:0000313" key="3">
    <source>
        <dbReference type="Proteomes" id="UP000621510"/>
    </source>
</evidence>
<organism evidence="2 3">
    <name type="scientific">Streptomyces endocoffeicus</name>
    <dbReference type="NCBI Taxonomy" id="2898945"/>
    <lineage>
        <taxon>Bacteria</taxon>
        <taxon>Bacillati</taxon>
        <taxon>Actinomycetota</taxon>
        <taxon>Actinomycetes</taxon>
        <taxon>Kitasatosporales</taxon>
        <taxon>Streptomycetaceae</taxon>
        <taxon>Streptomyces</taxon>
    </lineage>
</organism>
<accession>A0ABS1Q636</accession>
<dbReference type="InterPro" id="IPR025870">
    <property type="entry name" value="Glyoxalase-like_dom"/>
</dbReference>
<comment type="caution">
    <text evidence="2">The sequence shown here is derived from an EMBL/GenBank/DDBJ whole genome shotgun (WGS) entry which is preliminary data.</text>
</comment>
<name>A0ABS1Q636_9ACTN</name>
<dbReference type="Proteomes" id="UP000621510">
    <property type="component" value="Unassembled WGS sequence"/>
</dbReference>
<evidence type="ECO:0000259" key="1">
    <source>
        <dbReference type="Pfam" id="PF13468"/>
    </source>
</evidence>
<dbReference type="RefSeq" id="WP_201857392.1">
    <property type="nucleotide sequence ID" value="NZ_JAERRG010000034.1"/>
</dbReference>
<keyword evidence="3" id="KW-1185">Reference proteome</keyword>
<dbReference type="EMBL" id="JAERRG010000034">
    <property type="protein sequence ID" value="MBL1119617.1"/>
    <property type="molecule type" value="Genomic_DNA"/>
</dbReference>
<proteinExistence type="predicted"/>
<dbReference type="Pfam" id="PF13468">
    <property type="entry name" value="Glyoxalase_3"/>
    <property type="match status" value="1"/>
</dbReference>
<dbReference type="InterPro" id="IPR029068">
    <property type="entry name" value="Glyas_Bleomycin-R_OHBP_Dase"/>
</dbReference>